<dbReference type="SMART" id="SM00343">
    <property type="entry name" value="ZnF_C2HC"/>
    <property type="match status" value="1"/>
</dbReference>
<dbReference type="Gene3D" id="3.10.10.10">
    <property type="entry name" value="HIV Type 1 Reverse Transcriptase, subunit A, domain 1"/>
    <property type="match status" value="1"/>
</dbReference>
<dbReference type="OrthoDB" id="415724at2759"/>
<keyword evidence="1" id="KW-0863">Zinc-finger</keyword>
<dbReference type="Pfam" id="PF08284">
    <property type="entry name" value="RVP_2"/>
    <property type="match status" value="1"/>
</dbReference>
<evidence type="ECO:0000313" key="3">
    <source>
        <dbReference type="Proteomes" id="UP000504603"/>
    </source>
</evidence>
<dbReference type="InterPro" id="IPR043128">
    <property type="entry name" value="Rev_trsase/Diguanyl_cyclase"/>
</dbReference>
<feature type="domain" description="CCHC-type" evidence="2">
    <location>
        <begin position="201"/>
        <end position="214"/>
    </location>
</feature>
<dbReference type="SUPFAM" id="SSF50630">
    <property type="entry name" value="Acid proteases"/>
    <property type="match status" value="1"/>
</dbReference>
<dbReference type="CDD" id="cd01647">
    <property type="entry name" value="RT_LTR"/>
    <property type="match status" value="1"/>
</dbReference>
<dbReference type="RefSeq" id="XP_022159077.1">
    <property type="nucleotide sequence ID" value="XM_022303385.1"/>
</dbReference>
<proteinExistence type="predicted"/>
<dbReference type="PANTHER" id="PTHR15503:SF45">
    <property type="entry name" value="RNA-DIRECTED DNA POLYMERASE HOMOLOG"/>
    <property type="match status" value="1"/>
</dbReference>
<dbReference type="GO" id="GO:0008270">
    <property type="term" value="F:zinc ion binding"/>
    <property type="evidence" value="ECO:0007669"/>
    <property type="project" value="UniProtKB-KW"/>
</dbReference>
<dbReference type="Pfam" id="PF00078">
    <property type="entry name" value="RVT_1"/>
    <property type="match status" value="1"/>
</dbReference>
<evidence type="ECO:0000259" key="2">
    <source>
        <dbReference type="PROSITE" id="PS50158"/>
    </source>
</evidence>
<dbReference type="InterPro" id="IPR005162">
    <property type="entry name" value="Retrotrans_gag_dom"/>
</dbReference>
<accession>A0A6J1DYU5</accession>
<dbReference type="FunFam" id="3.30.70.270:FF:000020">
    <property type="entry name" value="Transposon Tf2-6 polyprotein-like Protein"/>
    <property type="match status" value="1"/>
</dbReference>
<dbReference type="Gene3D" id="4.10.60.10">
    <property type="entry name" value="Zinc finger, CCHC-type"/>
    <property type="match status" value="1"/>
</dbReference>
<dbReference type="GeneID" id="111025517"/>
<protein>
    <submittedName>
        <fullName evidence="4">Uncharacterized protein LOC111025517</fullName>
    </submittedName>
</protein>
<name>A0A6J1DYU5_MOMCH</name>
<dbReference type="GO" id="GO:0003676">
    <property type="term" value="F:nucleic acid binding"/>
    <property type="evidence" value="ECO:0007669"/>
    <property type="project" value="InterPro"/>
</dbReference>
<dbReference type="PROSITE" id="PS50158">
    <property type="entry name" value="ZF_CCHC"/>
    <property type="match status" value="1"/>
</dbReference>
<dbReference type="SUPFAM" id="SSF56672">
    <property type="entry name" value="DNA/RNA polymerases"/>
    <property type="match status" value="1"/>
</dbReference>
<dbReference type="InterPro" id="IPR021109">
    <property type="entry name" value="Peptidase_aspartic_dom_sf"/>
</dbReference>
<dbReference type="InterPro" id="IPR043502">
    <property type="entry name" value="DNA/RNA_pol_sf"/>
</dbReference>
<dbReference type="Gene3D" id="2.40.70.10">
    <property type="entry name" value="Acid Proteases"/>
    <property type="match status" value="1"/>
</dbReference>
<evidence type="ECO:0000313" key="4">
    <source>
        <dbReference type="RefSeq" id="XP_022159077.1"/>
    </source>
</evidence>
<dbReference type="InterPro" id="IPR001878">
    <property type="entry name" value="Znf_CCHC"/>
</dbReference>
<evidence type="ECO:0000256" key="1">
    <source>
        <dbReference type="PROSITE-ProRule" id="PRU00047"/>
    </source>
</evidence>
<sequence length="663" mass="74482">MYLSCENQFKVKGVVFMLRGEALNWWDSVAVAEDHANVPITWARFKDLLYDYYYPKTMKDMKEAEFLHFSHGTLTVAQYERKFTELSCFARELIPTEAMKIKRFVKGLRKGIRGPVDLQRPATYAEAVRGTLIMDNDVSNSVQPLVEVGSSSGVKRKVSPAYADQPFRAPQRPAQQQGLPPVCPSCQKRQAGQCWTGNRGCFRCGREGHFARECSMTAANTQRLGQRATPTVSTQGGTDLVHNVPAYVLFDLGSSHTFISTAFVRQATLELEPLGFLLSVSTPSGSVLIASQMVRAGELSFDNQTLEARLIQLDMRDFDVILGMDWLATNQANINCSKREVSFQLPSGRSFTFKGVSGGVPRAVSALKARRLLYNGAWEYLASVVDISVTPPSIDSAHVVKVFSDVFPEDLQGLPPIRELDFCIDLLPGTAPISKAPCRMAPVELKELKAQLEELLDKGFIRPSVSPWGAPVLFVKKKDGSMRLCVDYRELNKVTTKNRYPLPRIDELFDQLEGARVFSKVDLRSGYHQLRIKDADIPKTAFKTRYWHFEFSVMSFGLTNAPEAFMDLMNRVFKEFLDMFVIVAFLGHIVTREGIAVDPAKVEEVSGWPRPRTVTEIRSFLGLAGYYRRFVQDFSRLAAPLTQLTRKNATFAWSDGCEKSFQD</sequence>
<dbReference type="CDD" id="cd00303">
    <property type="entry name" value="retropepsin_like"/>
    <property type="match status" value="1"/>
</dbReference>
<keyword evidence="3" id="KW-1185">Reference proteome</keyword>
<dbReference type="Pfam" id="PF00098">
    <property type="entry name" value="zf-CCHC"/>
    <property type="match status" value="1"/>
</dbReference>
<dbReference type="KEGG" id="mcha:111025517"/>
<dbReference type="InterPro" id="IPR036875">
    <property type="entry name" value="Znf_CCHC_sf"/>
</dbReference>
<reference evidence="4" key="1">
    <citation type="submission" date="2025-08" db="UniProtKB">
        <authorList>
            <consortium name="RefSeq"/>
        </authorList>
    </citation>
    <scope>IDENTIFICATION</scope>
    <source>
        <strain evidence="4">OHB3-1</strain>
    </source>
</reference>
<gene>
    <name evidence="4" type="primary">LOC111025517</name>
</gene>
<dbReference type="AlphaFoldDB" id="A0A6J1DYU5"/>
<dbReference type="PANTHER" id="PTHR15503">
    <property type="entry name" value="LDOC1 RELATED"/>
    <property type="match status" value="1"/>
</dbReference>
<keyword evidence="1" id="KW-0862">Zinc</keyword>
<dbReference type="InterPro" id="IPR000477">
    <property type="entry name" value="RT_dom"/>
</dbReference>
<dbReference type="InterPro" id="IPR032567">
    <property type="entry name" value="RTL1-rel"/>
</dbReference>
<dbReference type="Proteomes" id="UP000504603">
    <property type="component" value="Unplaced"/>
</dbReference>
<dbReference type="Pfam" id="PF03732">
    <property type="entry name" value="Retrotrans_gag"/>
    <property type="match status" value="1"/>
</dbReference>
<dbReference type="Gene3D" id="3.30.70.270">
    <property type="match status" value="2"/>
</dbReference>
<organism evidence="3 4">
    <name type="scientific">Momordica charantia</name>
    <name type="common">Bitter gourd</name>
    <name type="synonym">Balsam pear</name>
    <dbReference type="NCBI Taxonomy" id="3673"/>
    <lineage>
        <taxon>Eukaryota</taxon>
        <taxon>Viridiplantae</taxon>
        <taxon>Streptophyta</taxon>
        <taxon>Embryophyta</taxon>
        <taxon>Tracheophyta</taxon>
        <taxon>Spermatophyta</taxon>
        <taxon>Magnoliopsida</taxon>
        <taxon>eudicotyledons</taxon>
        <taxon>Gunneridae</taxon>
        <taxon>Pentapetalae</taxon>
        <taxon>rosids</taxon>
        <taxon>fabids</taxon>
        <taxon>Cucurbitales</taxon>
        <taxon>Cucurbitaceae</taxon>
        <taxon>Momordiceae</taxon>
        <taxon>Momordica</taxon>
    </lineage>
</organism>
<keyword evidence="1" id="KW-0479">Metal-binding</keyword>
<dbReference type="SUPFAM" id="SSF57756">
    <property type="entry name" value="Retrovirus zinc finger-like domains"/>
    <property type="match status" value="1"/>
</dbReference>